<evidence type="ECO:0000313" key="4">
    <source>
        <dbReference type="Proteomes" id="UP000176740"/>
    </source>
</evidence>
<evidence type="ECO:0000259" key="2">
    <source>
        <dbReference type="PROSITE" id="PS51737"/>
    </source>
</evidence>
<dbReference type="Gene3D" id="3.40.50.1390">
    <property type="entry name" value="Resolvase, N-terminal catalytic domain"/>
    <property type="match status" value="1"/>
</dbReference>
<dbReference type="Pfam" id="PF00239">
    <property type="entry name" value="Resolvase"/>
    <property type="match status" value="1"/>
</dbReference>
<dbReference type="InterPro" id="IPR038109">
    <property type="entry name" value="DNA_bind_recomb_sf"/>
</dbReference>
<evidence type="ECO:0000259" key="1">
    <source>
        <dbReference type="PROSITE" id="PS51736"/>
    </source>
</evidence>
<evidence type="ECO:0000313" key="3">
    <source>
        <dbReference type="EMBL" id="OGD97518.1"/>
    </source>
</evidence>
<dbReference type="EMBL" id="MFBO01000030">
    <property type="protein sequence ID" value="OGD97518.1"/>
    <property type="molecule type" value="Genomic_DNA"/>
</dbReference>
<dbReference type="InterPro" id="IPR036162">
    <property type="entry name" value="Resolvase-like_N_sf"/>
</dbReference>
<dbReference type="Pfam" id="PF07508">
    <property type="entry name" value="Recombinase"/>
    <property type="match status" value="1"/>
</dbReference>
<dbReference type="InterPro" id="IPR011109">
    <property type="entry name" value="DNA_bind_recombinase_dom"/>
</dbReference>
<dbReference type="CDD" id="cd00338">
    <property type="entry name" value="Ser_Recombinase"/>
    <property type="match status" value="1"/>
</dbReference>
<dbReference type="InterPro" id="IPR050639">
    <property type="entry name" value="SSR_resolvase"/>
</dbReference>
<dbReference type="STRING" id="1797725.A3A49_03005"/>
<comment type="caution">
    <text evidence="3">The sequence shown here is derived from an EMBL/GenBank/DDBJ whole genome shotgun (WGS) entry which is preliminary data.</text>
</comment>
<dbReference type="Gene3D" id="3.90.1750.20">
    <property type="entry name" value="Putative Large Serine Recombinase, Chain B, Domain 2"/>
    <property type="match status" value="1"/>
</dbReference>
<reference evidence="3 4" key="1">
    <citation type="journal article" date="2016" name="Nat. Commun.">
        <title>Thousands of microbial genomes shed light on interconnected biogeochemical processes in an aquifer system.</title>
        <authorList>
            <person name="Anantharaman K."/>
            <person name="Brown C.T."/>
            <person name="Hug L.A."/>
            <person name="Sharon I."/>
            <person name="Castelle C.J."/>
            <person name="Probst A.J."/>
            <person name="Thomas B.C."/>
            <person name="Singh A."/>
            <person name="Wilkins M.J."/>
            <person name="Karaoz U."/>
            <person name="Brodie E.L."/>
            <person name="Williams K.H."/>
            <person name="Hubbard S.S."/>
            <person name="Banfield J.F."/>
        </authorList>
    </citation>
    <scope>NUCLEOTIDE SEQUENCE [LARGE SCALE GENOMIC DNA]</scope>
</reference>
<organism evidence="3 4">
    <name type="scientific">Candidatus Curtissbacteria bacterium RIFCSPLOWO2_01_FULL_38_11b</name>
    <dbReference type="NCBI Taxonomy" id="1797725"/>
    <lineage>
        <taxon>Bacteria</taxon>
        <taxon>Candidatus Curtissiibacteriota</taxon>
    </lineage>
</organism>
<dbReference type="PANTHER" id="PTHR30461:SF23">
    <property type="entry name" value="DNA RECOMBINASE-RELATED"/>
    <property type="match status" value="1"/>
</dbReference>
<proteinExistence type="predicted"/>
<sequence>MPHIRRPARDQTFQATAINASDEIDITKVRYALYARKSTTDETRQVRSIPDQIKDCQKMATDLGLRVVKVLKETKSAKEPNQRPVFRQMINDIKRKVYDGILSWHPDRLSRNMLEGGEIIDLIDQGVIKDLKFKTHFFTRDPNGLMLLGMNFVLSKQYSDDLSVKVSRGVRSRFQEGKTPTPKHGYLNDGGTFRPDGKSFELICEAWQMRLQGESLEVISDYMNKQGYSRVIKKDKRIIKMSPKILSDVFRDSFYYGVLVQANQTVDLRELDSDFQPAVTEDEYNQVQLLSRRRLTPYNTRRRFELLPL</sequence>
<evidence type="ECO:0008006" key="5">
    <source>
        <dbReference type="Google" id="ProtNLM"/>
    </source>
</evidence>
<feature type="domain" description="Recombinase" evidence="2">
    <location>
        <begin position="182"/>
        <end position="297"/>
    </location>
</feature>
<accession>A0A1F5H090</accession>
<dbReference type="PROSITE" id="PS51736">
    <property type="entry name" value="RECOMBINASES_3"/>
    <property type="match status" value="1"/>
</dbReference>
<dbReference type="SUPFAM" id="SSF53041">
    <property type="entry name" value="Resolvase-like"/>
    <property type="match status" value="1"/>
</dbReference>
<dbReference type="SMART" id="SM00857">
    <property type="entry name" value="Resolvase"/>
    <property type="match status" value="1"/>
</dbReference>
<dbReference type="Proteomes" id="UP000176740">
    <property type="component" value="Unassembled WGS sequence"/>
</dbReference>
<dbReference type="GO" id="GO:0000150">
    <property type="term" value="F:DNA strand exchange activity"/>
    <property type="evidence" value="ECO:0007669"/>
    <property type="project" value="InterPro"/>
</dbReference>
<dbReference type="GO" id="GO:0003677">
    <property type="term" value="F:DNA binding"/>
    <property type="evidence" value="ECO:0007669"/>
    <property type="project" value="InterPro"/>
</dbReference>
<dbReference type="PROSITE" id="PS51737">
    <property type="entry name" value="RECOMBINASE_DNA_BIND"/>
    <property type="match status" value="1"/>
</dbReference>
<name>A0A1F5H090_9BACT</name>
<feature type="domain" description="Resolvase/invertase-type recombinase catalytic" evidence="1">
    <location>
        <begin position="30"/>
        <end position="177"/>
    </location>
</feature>
<dbReference type="PANTHER" id="PTHR30461">
    <property type="entry name" value="DNA-INVERTASE FROM LAMBDOID PROPHAGE"/>
    <property type="match status" value="1"/>
</dbReference>
<dbReference type="AlphaFoldDB" id="A0A1F5H090"/>
<protein>
    <recommendedName>
        <fullName evidence="5">Resolvase/invertase-type recombinase catalytic domain-containing protein</fullName>
    </recommendedName>
</protein>
<dbReference type="InterPro" id="IPR006119">
    <property type="entry name" value="Resolv_N"/>
</dbReference>
<gene>
    <name evidence="3" type="ORF">A3A49_03005</name>
</gene>